<evidence type="ECO:0000256" key="6">
    <source>
        <dbReference type="ARBA" id="ARBA00023295"/>
    </source>
</evidence>
<evidence type="ECO:0000313" key="11">
    <source>
        <dbReference type="Proteomes" id="UP001478817"/>
    </source>
</evidence>
<dbReference type="PROSITE" id="PS51318">
    <property type="entry name" value="TAT"/>
    <property type="match status" value="1"/>
</dbReference>
<dbReference type="InterPro" id="IPR051915">
    <property type="entry name" value="Cellulose_Degrad_GH3"/>
</dbReference>
<evidence type="ECO:0000256" key="1">
    <source>
        <dbReference type="ARBA" id="ARBA00000448"/>
    </source>
</evidence>
<evidence type="ECO:0000313" key="10">
    <source>
        <dbReference type="EMBL" id="MEQ2636839.1"/>
    </source>
</evidence>
<dbReference type="GO" id="GO:0016787">
    <property type="term" value="F:hydrolase activity"/>
    <property type="evidence" value="ECO:0007669"/>
    <property type="project" value="UniProtKB-KW"/>
</dbReference>
<name>A0ABV1ID65_9ACTN</name>
<evidence type="ECO:0000259" key="8">
    <source>
        <dbReference type="Pfam" id="PF00933"/>
    </source>
</evidence>
<dbReference type="EMBL" id="JBBNGS010000001">
    <property type="protein sequence ID" value="MEQ2636839.1"/>
    <property type="molecule type" value="Genomic_DNA"/>
</dbReference>
<proteinExistence type="inferred from homology"/>
<dbReference type="InterPro" id="IPR017853">
    <property type="entry name" value="GH"/>
</dbReference>
<keyword evidence="11" id="KW-1185">Reference proteome</keyword>
<dbReference type="SUPFAM" id="SSF51445">
    <property type="entry name" value="(Trans)glycosidases"/>
    <property type="match status" value="1"/>
</dbReference>
<dbReference type="Pfam" id="PF00933">
    <property type="entry name" value="Glyco_hydro_3"/>
    <property type="match status" value="1"/>
</dbReference>
<evidence type="ECO:0000259" key="9">
    <source>
        <dbReference type="Pfam" id="PF01915"/>
    </source>
</evidence>
<dbReference type="SUPFAM" id="SSF52279">
    <property type="entry name" value="Beta-D-glucan exohydrolase, C-terminal domain"/>
    <property type="match status" value="1"/>
</dbReference>
<protein>
    <recommendedName>
        <fullName evidence="3">beta-glucosidase</fullName>
        <ecNumber evidence="3">3.2.1.21</ecNumber>
    </recommendedName>
</protein>
<reference evidence="10 11" key="1">
    <citation type="submission" date="2024-04" db="EMBL/GenBank/DDBJ databases">
        <title>Human intestinal bacterial collection.</title>
        <authorList>
            <person name="Pauvert C."/>
            <person name="Hitch T.C.A."/>
            <person name="Clavel T."/>
        </authorList>
    </citation>
    <scope>NUCLEOTIDE SEQUENCE [LARGE SCALE GENOMIC DNA]</scope>
    <source>
        <strain evidence="10 11">CLA-AA-H197</strain>
    </source>
</reference>
<feature type="region of interest" description="Disordered" evidence="7">
    <location>
        <begin position="815"/>
        <end position="834"/>
    </location>
</feature>
<gene>
    <name evidence="10" type="ORF">AAAT05_00520</name>
</gene>
<evidence type="ECO:0000256" key="2">
    <source>
        <dbReference type="ARBA" id="ARBA00005336"/>
    </source>
</evidence>
<feature type="domain" description="Glycoside hydrolase family 3 N-terminal" evidence="8">
    <location>
        <begin position="209"/>
        <end position="407"/>
    </location>
</feature>
<dbReference type="InterPro" id="IPR036962">
    <property type="entry name" value="Glyco_hydro_3_N_sf"/>
</dbReference>
<dbReference type="InterPro" id="IPR002772">
    <property type="entry name" value="Glyco_hydro_3_C"/>
</dbReference>
<dbReference type="PROSITE" id="PS51257">
    <property type="entry name" value="PROKAR_LIPOPROTEIN"/>
    <property type="match status" value="1"/>
</dbReference>
<dbReference type="Gene3D" id="3.40.50.1700">
    <property type="entry name" value="Glycoside hydrolase family 3 C-terminal domain"/>
    <property type="match status" value="1"/>
</dbReference>
<evidence type="ECO:0000256" key="4">
    <source>
        <dbReference type="ARBA" id="ARBA00022729"/>
    </source>
</evidence>
<dbReference type="InterPro" id="IPR036881">
    <property type="entry name" value="Glyco_hydro_3_C_sf"/>
</dbReference>
<evidence type="ECO:0000256" key="3">
    <source>
        <dbReference type="ARBA" id="ARBA00012744"/>
    </source>
</evidence>
<dbReference type="EC" id="3.2.1.21" evidence="3"/>
<comment type="caution">
    <text evidence="10">The sequence shown here is derived from an EMBL/GenBank/DDBJ whole genome shotgun (WGS) entry which is preliminary data.</text>
</comment>
<accession>A0ABV1ID65</accession>
<dbReference type="Proteomes" id="UP001478817">
    <property type="component" value="Unassembled WGS sequence"/>
</dbReference>
<dbReference type="Gene3D" id="3.20.20.300">
    <property type="entry name" value="Glycoside hydrolase, family 3, N-terminal domain"/>
    <property type="match status" value="1"/>
</dbReference>
<organism evidence="10 11">
    <name type="scientific">Paratractidigestivibacter faecalis</name>
    <dbReference type="NCBI Taxonomy" id="2292441"/>
    <lineage>
        <taxon>Bacteria</taxon>
        <taxon>Bacillati</taxon>
        <taxon>Actinomycetota</taxon>
        <taxon>Coriobacteriia</taxon>
        <taxon>Coriobacteriales</taxon>
        <taxon>Atopobiaceae</taxon>
        <taxon>Paratractidigestivibacter</taxon>
    </lineage>
</organism>
<dbReference type="PANTHER" id="PTHR30620:SF16">
    <property type="entry name" value="LYSOSOMAL BETA GLUCOSIDASE"/>
    <property type="match status" value="1"/>
</dbReference>
<keyword evidence="5 10" id="KW-0378">Hydrolase</keyword>
<comment type="similarity">
    <text evidence="2">Belongs to the glycosyl hydrolase 3 family.</text>
</comment>
<sequence length="834" mass="90186">MRDITRRGFIAGSAIAAGLVGLAGCSAGGNGAAVSDPLAAPAEDKYPIDPDKDDVKAKWASEQTRDGWYKVTNEDGGAELGVMDEAKIIQVDGYAFRDANGNGKLDLYEDWRQPAGVRAKALADELSADEIIPLMWHNGFMSTAAPLDDDSVATLKEGMRAGVSRAMADQDNYAGAIAWINAVQEWCEKNDPHGIPYMNSTDPYQLYDIPDNHCLVSSFDADLWKKSGRYTGRAWRATGARVNLGPQVDIGSNIVWTRLGGSICEDPAANRDLCKNFGGGMQSTWGDDACTDDKGWGKDSVAIMLKHYVGAGAVEGGRNDHNDAGKYDVFPGDNFNAHLIPFLDGGLHLESKTGQMAAVMPNYGIAYTDDESLGPIWGGAYNKRNLGILRNAGWDGMITTDWQILRATDFGDRAHGVKDLTEPERFDKLLEATVDQVGGDWAPEIGMEGYKLYEKDHGEDEALARVRDSARRIFTVMNQVQLFDNPYSDREYAKEVLADQAAFDFGQECSNKSIVMLKNKDGVISKDGIKGKPKCYIPQKFVSGGMFGGGTAHFELAVDEDVANELFDVVTDTVSEPTGKAVAFGPMAAPASDDPVYQASDVVRATPEQVAECQYAVLLIASPSTGAGEPGGGMFGAAPADTPADEKYLPISLQYRPYTADTARDPSLAGDVINGQKENRSYKGKSVTASNESDLDLVLNTRAALPADGKLILIVEATNNAQCFHEIEPSADAILWSWASSGRAFGPAYGRILKGEVEPSALLPCQMPKSMEAVEASLEDVPRDVECYTDSEGNTYEFGFGLNWSGVIEDERTKTYRANPLTNPETEVKPGEWK</sequence>
<keyword evidence="4" id="KW-0732">Signal</keyword>
<dbReference type="InterPro" id="IPR006311">
    <property type="entry name" value="TAT_signal"/>
</dbReference>
<evidence type="ECO:0000256" key="5">
    <source>
        <dbReference type="ARBA" id="ARBA00022801"/>
    </source>
</evidence>
<evidence type="ECO:0000256" key="7">
    <source>
        <dbReference type="SAM" id="MobiDB-lite"/>
    </source>
</evidence>
<dbReference type="Pfam" id="PF01915">
    <property type="entry name" value="Glyco_hydro_3_C"/>
    <property type="match status" value="1"/>
</dbReference>
<dbReference type="PANTHER" id="PTHR30620">
    <property type="entry name" value="PERIPLASMIC BETA-GLUCOSIDASE-RELATED"/>
    <property type="match status" value="1"/>
</dbReference>
<dbReference type="RefSeq" id="WP_349181195.1">
    <property type="nucleotide sequence ID" value="NZ_JBBNGS010000001.1"/>
</dbReference>
<feature type="domain" description="Glycoside hydrolase family 3 C-terminal" evidence="9">
    <location>
        <begin position="707"/>
        <end position="803"/>
    </location>
</feature>
<keyword evidence="6" id="KW-0326">Glycosidase</keyword>
<dbReference type="InterPro" id="IPR001764">
    <property type="entry name" value="Glyco_hydro_3_N"/>
</dbReference>
<comment type="catalytic activity">
    <reaction evidence="1">
        <text>Hydrolysis of terminal, non-reducing beta-D-glucosyl residues with release of beta-D-glucose.</text>
        <dbReference type="EC" id="3.2.1.21"/>
    </reaction>
</comment>